<organism evidence="2 3">
    <name type="scientific">Saguinus oedipus</name>
    <name type="common">Cotton-top tamarin</name>
    <name type="synonym">Oedipomidas oedipus</name>
    <dbReference type="NCBI Taxonomy" id="9490"/>
    <lineage>
        <taxon>Eukaryota</taxon>
        <taxon>Metazoa</taxon>
        <taxon>Chordata</taxon>
        <taxon>Craniata</taxon>
        <taxon>Vertebrata</taxon>
        <taxon>Euteleostomi</taxon>
        <taxon>Mammalia</taxon>
        <taxon>Eutheria</taxon>
        <taxon>Euarchontoglires</taxon>
        <taxon>Primates</taxon>
        <taxon>Haplorrhini</taxon>
        <taxon>Platyrrhini</taxon>
        <taxon>Cebidae</taxon>
        <taxon>Callitrichinae</taxon>
        <taxon>Saguinus</taxon>
    </lineage>
</organism>
<feature type="compositionally biased region" description="Basic and acidic residues" evidence="1">
    <location>
        <begin position="226"/>
        <end position="241"/>
    </location>
</feature>
<sequence length="267" mass="29922">MTMITCGNRWDGLPSSLQYHSDKFRRHESPPGDTHFHISSRKLQETTIVTIAIPSQRILQCEKGDGGTRTVLCQKRHPLARGTLRDLGFSAMRSSGPGELHPIRAGAGAVSHRPLQRCHPCCGASSRRPGRLCLWPTPTLPSLLRRQLMAAWEALSLAHRLGGISGYRLDGFVTGLISLWRTFKCFLVKGHETHNRDECAEPSKQRPARPRRHLRLHTQKPVLRASQHEKPPPGTVREGRESAFFFDRCTPRTQKGPGAGRHTPRPL</sequence>
<keyword evidence="3" id="KW-1185">Reference proteome</keyword>
<evidence type="ECO:0000313" key="2">
    <source>
        <dbReference type="EMBL" id="KAK2086949.1"/>
    </source>
</evidence>
<feature type="compositionally biased region" description="Basic residues" evidence="1">
    <location>
        <begin position="206"/>
        <end position="218"/>
    </location>
</feature>
<protein>
    <submittedName>
        <fullName evidence="2">Uncharacterized protein</fullName>
    </submittedName>
</protein>
<gene>
    <name evidence="2" type="ORF">P7K49_032856</name>
</gene>
<evidence type="ECO:0000256" key="1">
    <source>
        <dbReference type="SAM" id="MobiDB-lite"/>
    </source>
</evidence>
<dbReference type="Proteomes" id="UP001266305">
    <property type="component" value="Unassembled WGS sequence"/>
</dbReference>
<name>A0ABQ9TQL9_SAGOE</name>
<dbReference type="EMBL" id="JASSZA010000019">
    <property type="protein sequence ID" value="KAK2086949.1"/>
    <property type="molecule type" value="Genomic_DNA"/>
</dbReference>
<proteinExistence type="predicted"/>
<feature type="region of interest" description="Disordered" evidence="1">
    <location>
        <begin position="196"/>
        <end position="267"/>
    </location>
</feature>
<accession>A0ABQ9TQL9</accession>
<evidence type="ECO:0000313" key="3">
    <source>
        <dbReference type="Proteomes" id="UP001266305"/>
    </source>
</evidence>
<comment type="caution">
    <text evidence="2">The sequence shown here is derived from an EMBL/GenBank/DDBJ whole genome shotgun (WGS) entry which is preliminary data.</text>
</comment>
<reference evidence="2 3" key="1">
    <citation type="submission" date="2023-05" db="EMBL/GenBank/DDBJ databases">
        <title>B98-5 Cell Line De Novo Hybrid Assembly: An Optical Mapping Approach.</title>
        <authorList>
            <person name="Kananen K."/>
            <person name="Auerbach J.A."/>
            <person name="Kautto E."/>
            <person name="Blachly J.S."/>
        </authorList>
    </citation>
    <scope>NUCLEOTIDE SEQUENCE [LARGE SCALE GENOMIC DNA]</scope>
    <source>
        <strain evidence="2">B95-8</strain>
        <tissue evidence="2">Cell line</tissue>
    </source>
</reference>